<dbReference type="SMART" id="SM00956">
    <property type="entry name" value="RQC"/>
    <property type="match status" value="1"/>
</dbReference>
<feature type="compositionally biased region" description="Basic and acidic residues" evidence="13">
    <location>
        <begin position="206"/>
        <end position="220"/>
    </location>
</feature>
<feature type="compositionally biased region" description="Polar residues" evidence="13">
    <location>
        <begin position="342"/>
        <end position="358"/>
    </location>
</feature>
<dbReference type="InterPro" id="IPR004589">
    <property type="entry name" value="DNA_helicase_ATP-dep_RecQ"/>
</dbReference>
<dbReference type="PROSITE" id="PS51192">
    <property type="entry name" value="HELICASE_ATP_BIND_1"/>
    <property type="match status" value="1"/>
</dbReference>
<dbReference type="GO" id="GO:0006312">
    <property type="term" value="P:mitotic recombination"/>
    <property type="evidence" value="ECO:0007669"/>
    <property type="project" value="UniProtKB-ARBA"/>
</dbReference>
<evidence type="ECO:0000256" key="8">
    <source>
        <dbReference type="ARBA" id="ARBA00023125"/>
    </source>
</evidence>
<evidence type="ECO:0000256" key="13">
    <source>
        <dbReference type="SAM" id="MobiDB-lite"/>
    </source>
</evidence>
<evidence type="ECO:0000256" key="6">
    <source>
        <dbReference type="ARBA" id="ARBA00022806"/>
    </source>
</evidence>
<keyword evidence="7" id="KW-0067">ATP-binding</keyword>
<evidence type="ECO:0000256" key="3">
    <source>
        <dbReference type="ARBA" id="ARBA00005446"/>
    </source>
</evidence>
<dbReference type="InterPro" id="IPR018982">
    <property type="entry name" value="RQC_domain"/>
</dbReference>
<feature type="compositionally biased region" description="Polar residues" evidence="13">
    <location>
        <begin position="144"/>
        <end position="157"/>
    </location>
</feature>
<feature type="compositionally biased region" description="Basic and acidic residues" evidence="13">
    <location>
        <begin position="419"/>
        <end position="433"/>
    </location>
</feature>
<feature type="compositionally biased region" description="Basic residues" evidence="13">
    <location>
        <begin position="1690"/>
        <end position="1707"/>
    </location>
</feature>
<evidence type="ECO:0000256" key="10">
    <source>
        <dbReference type="ARBA" id="ARBA00023242"/>
    </source>
</evidence>
<evidence type="ECO:0000256" key="1">
    <source>
        <dbReference type="ARBA" id="ARBA00001947"/>
    </source>
</evidence>
<feature type="region of interest" description="Disordered" evidence="13">
    <location>
        <begin position="132"/>
        <end position="537"/>
    </location>
</feature>
<feature type="domain" description="Helicase ATP-binding" evidence="15">
    <location>
        <begin position="875"/>
        <end position="1056"/>
    </location>
</feature>
<feature type="region of interest" description="Disordered" evidence="13">
    <location>
        <begin position="1593"/>
        <end position="1655"/>
    </location>
</feature>
<dbReference type="EMBL" id="NESQ01000351">
    <property type="protein sequence ID" value="PUU73704.1"/>
    <property type="molecule type" value="Genomic_DNA"/>
</dbReference>
<dbReference type="InterPro" id="IPR032284">
    <property type="entry name" value="RecQ_Zn-bd"/>
</dbReference>
<dbReference type="InterPro" id="IPR027417">
    <property type="entry name" value="P-loop_NTPase"/>
</dbReference>
<evidence type="ECO:0000259" key="16">
    <source>
        <dbReference type="PROSITE" id="PS51194"/>
    </source>
</evidence>
<dbReference type="GO" id="GO:0006260">
    <property type="term" value="P:DNA replication"/>
    <property type="evidence" value="ECO:0007669"/>
    <property type="project" value="InterPro"/>
</dbReference>
<evidence type="ECO:0000256" key="7">
    <source>
        <dbReference type="ARBA" id="ARBA00022840"/>
    </source>
</evidence>
<dbReference type="InterPro" id="IPR002121">
    <property type="entry name" value="HRDC_dom"/>
</dbReference>
<gene>
    <name evidence="17" type="ORF">B9Z19DRAFT_1134597</name>
</gene>
<feature type="compositionally biased region" description="Acidic residues" evidence="13">
    <location>
        <begin position="1607"/>
        <end position="1631"/>
    </location>
</feature>
<dbReference type="STRING" id="42251.A0A2T6ZE79"/>
<feature type="compositionally biased region" description="Pro residues" evidence="13">
    <location>
        <begin position="716"/>
        <end position="739"/>
    </location>
</feature>
<protein>
    <recommendedName>
        <fullName evidence="12">DNA 3'-5' helicase</fullName>
        <ecNumber evidence="12">5.6.2.4</ecNumber>
    </recommendedName>
</protein>
<dbReference type="EC" id="5.6.2.4" evidence="12"/>
<dbReference type="InterPro" id="IPR002464">
    <property type="entry name" value="DNA/RNA_helicase_DEAH_CS"/>
</dbReference>
<feature type="compositionally biased region" description="Acidic residues" evidence="13">
    <location>
        <begin position="740"/>
        <end position="749"/>
    </location>
</feature>
<dbReference type="GO" id="GO:0003677">
    <property type="term" value="F:DNA binding"/>
    <property type="evidence" value="ECO:0007669"/>
    <property type="project" value="UniProtKB-KW"/>
</dbReference>
<feature type="compositionally biased region" description="Low complexity" evidence="13">
    <location>
        <begin position="1676"/>
        <end position="1689"/>
    </location>
</feature>
<feature type="region of interest" description="Disordered" evidence="13">
    <location>
        <begin position="1382"/>
        <end position="1465"/>
    </location>
</feature>
<accession>A0A2T6ZE79</accession>
<evidence type="ECO:0000256" key="11">
    <source>
        <dbReference type="ARBA" id="ARBA00034617"/>
    </source>
</evidence>
<dbReference type="InterPro" id="IPR036390">
    <property type="entry name" value="WH_DNA-bd_sf"/>
</dbReference>
<dbReference type="GO" id="GO:0000729">
    <property type="term" value="P:DNA double-strand break processing"/>
    <property type="evidence" value="ECO:0007669"/>
    <property type="project" value="UniProtKB-ARBA"/>
</dbReference>
<sequence length="1790" mass="199129">MPPALVRERSLPPPPLPLPAQQENSRCVEGGEMPFLQLEPFVTTRKNKLTSRSKAGGAPPYDQESMVPPPLDTTTPTPRFRKKTGDEANNAYPTPAATNNLAAPALTARKRAPVISSRAEPILLDVDTIDLTSEGDEDAPLPQIATSELRSSGSSGKTGHGPPLDTRDSSARLRSTATRPKRPTPRPMGDGILEEDYGSPGNEAEWLLHEESLRADEVAQTRRKKRNSDEFQRDIMSSGEMLPAPVVTKVPKISRENSARTGSVQSSRDRVEIPEDYSSRQHRSPVPHPIFDDEPPPPYSPAQPQLRESPYPDLNNRNSPIPRQRSSSRPVVKFSEKPVVSRSATRLTTPSSSASAQLKITEEREEEEEEVITHSKKRTVRITRKCEAVPAAGSRRDRRRVIPNSDDEDDGDESGPEYRIVEVDGDHKAFGPHEEEEEPEEDDYGLGEVDFGEVVDQMDSSFSYRGSDIISNNQGPRRSPRRRNGIKQPSPLQKDSPTRLRPPSPLKKSKRPKSPIPPTPHSEKTKKTKKSADEGNFEGFNLTRLKNMLESLKAQGFDNANRMVEFFNQGVTPPQDLIQQNSAVREKIALYEARIKELETSDTEMYEGASVQDYSYESPSPSRKRAAHTEATLVPETPTRKRGPKVQIEDGDPGGGCVGGTQIVQQTQFAAGGSPRRQKSHDQPRNISKLEGWHTQAHPPKKSQGSDGQFTMNISSPPPQARPFNMPPMRPPESPPPMEPPEDWEEEFGEAPAPAIQSDEDYGSDIDAADFGIMISDDEPEVTVVRGPKIRQPLASTAANSPPMKNINQVLGKPHQMKHTQVAQLQAGARMHVQRSLTVDMNDPAMRHRWSRDVADALRRRFNLKGFRNNQLEAINATLAGDDVFVLMPTGGGKSLIYQLPAIIRSGKTRGVTIVVSPLLSLMQDQVDHLQKLNIMAFFINGEIGEDQRRLLYDSLYHEDVEEMVQLLYITPEMIAKSDKMVNTLLSLHRRGKLARIVVDEAHCVSQWGHDFRPDYKTLGNLKSKYPGVPWVALTATATEKVRMDVQLNLDMPRAKTFTQSFNRPNLNYQVSPKTKNVLDDIVEICQRPEYANKTGIIYCLSRQNCEQTAEKLRTRGIRAQHFHAKLQAEEKIRLQKDWQARRFNVIVATIAFGMGIDKPDVRFVIHHSIPKSLEGYYQETGRAGRDGLPSGCFLFYAYPDTSTLYRMIRDGEGSRDQKRRQMEMLQMVVQYCENKAECRRVQVLRYFGERFPEQECRNSCDNCASGIEYEAQDVSDYARAALEIVSQTNEKTMLFCMDAFRGSANKAHKDAGSEKMQGYGFGKNWVRSDCERLFHHLAGEGAIIEQHVKNGAGFYVSYVKLDDRRSQPILKGKRVVSMCFPKDSSKSTKKQKTSASASYSSTTVTGSISELQMQSTNVSSPPRNARQALTRMRGRQEANSHSRHFVNGYEDDGFVVDDDEDDEYGPPPDVPDEFGFMPVRDCGRSGATMGGSNRVGRPIRGDPELVRLSEYEKDVLNRFMEDAKRLRARIMRRQGWERVESVLEDRQMRTIGIKLPTDRKSLEAAVIFPPEGMKLFGSDFLQLSREYAEEKRENLQDADLTQVVPNEDEGTYSDEDDYGDNGEDYGEDIGEASSYFPQTSRGGESSANAANFRPPGMSELQISLMAQVKSTQAVATASSSKSTYSSTTRVRKGGRGGSRGSKKYSGGRKSFVGGGGASQAGTRGDAAAAALEVLGVVAVIGSPGLRMQAEALVPVGAGVALVGEAVTRLLDQCFRNGSGVMVCRLSYFF</sequence>
<dbReference type="GO" id="GO:0000724">
    <property type="term" value="P:double-strand break repair via homologous recombination"/>
    <property type="evidence" value="ECO:0007669"/>
    <property type="project" value="TreeGrafter"/>
</dbReference>
<dbReference type="Pfam" id="PF16124">
    <property type="entry name" value="RecQ_Zn_bind"/>
    <property type="match status" value="1"/>
</dbReference>
<dbReference type="NCBIfam" id="TIGR00614">
    <property type="entry name" value="recQ_fam"/>
    <property type="match status" value="1"/>
</dbReference>
<feature type="compositionally biased region" description="Low complexity" evidence="13">
    <location>
        <begin position="315"/>
        <end position="330"/>
    </location>
</feature>
<evidence type="ECO:0000259" key="14">
    <source>
        <dbReference type="PROSITE" id="PS50967"/>
    </source>
</evidence>
<comment type="catalytic activity">
    <reaction evidence="11">
        <text>Couples ATP hydrolysis with the unwinding of duplex DNA by translocating in the 3'-5' direction.</text>
        <dbReference type="EC" id="5.6.2.4"/>
    </reaction>
</comment>
<keyword evidence="5" id="KW-0378">Hydrolase</keyword>
<dbReference type="Pfam" id="PF00270">
    <property type="entry name" value="DEAD"/>
    <property type="match status" value="1"/>
</dbReference>
<feature type="domain" description="HRDC" evidence="14">
    <location>
        <begin position="1514"/>
        <end position="1595"/>
    </location>
</feature>
<dbReference type="SUPFAM" id="SSF52540">
    <property type="entry name" value="P-loop containing nucleoside triphosphate hydrolases"/>
    <property type="match status" value="1"/>
</dbReference>
<feature type="compositionally biased region" description="Acidic residues" evidence="13">
    <location>
        <begin position="434"/>
        <end position="453"/>
    </location>
</feature>
<keyword evidence="10" id="KW-0539">Nucleus</keyword>
<dbReference type="SMART" id="SM00487">
    <property type="entry name" value="DEXDc"/>
    <property type="match status" value="1"/>
</dbReference>
<dbReference type="PANTHER" id="PTHR13710">
    <property type="entry name" value="DNA HELICASE RECQ FAMILY MEMBER"/>
    <property type="match status" value="1"/>
</dbReference>
<feature type="region of interest" description="Disordered" evidence="13">
    <location>
        <begin position="691"/>
        <end position="749"/>
    </location>
</feature>
<dbReference type="GO" id="GO:0005634">
    <property type="term" value="C:nucleus"/>
    <property type="evidence" value="ECO:0007669"/>
    <property type="project" value="UniProtKB-SubCell"/>
</dbReference>
<organism evidence="17 18">
    <name type="scientific">Tuber borchii</name>
    <name type="common">White truffle</name>
    <dbReference type="NCBI Taxonomy" id="42251"/>
    <lineage>
        <taxon>Eukaryota</taxon>
        <taxon>Fungi</taxon>
        <taxon>Dikarya</taxon>
        <taxon>Ascomycota</taxon>
        <taxon>Pezizomycotina</taxon>
        <taxon>Pezizomycetes</taxon>
        <taxon>Pezizales</taxon>
        <taxon>Tuberaceae</taxon>
        <taxon>Tuber</taxon>
    </lineage>
</organism>
<name>A0A2T6ZE79_TUBBO</name>
<feature type="domain" description="Helicase C-terminal" evidence="16">
    <location>
        <begin position="1078"/>
        <end position="1227"/>
    </location>
</feature>
<keyword evidence="4" id="KW-0547">Nucleotide-binding</keyword>
<dbReference type="FunFam" id="3.40.50.300:FF:000296">
    <property type="entry name" value="ATP-dependent DNA helicase RecQ"/>
    <property type="match status" value="1"/>
</dbReference>
<feature type="compositionally biased region" description="Acidic residues" evidence="13">
    <location>
        <begin position="1450"/>
        <end position="1465"/>
    </location>
</feature>
<evidence type="ECO:0000256" key="5">
    <source>
        <dbReference type="ARBA" id="ARBA00022801"/>
    </source>
</evidence>
<dbReference type="Gene3D" id="3.40.50.300">
    <property type="entry name" value="P-loop containing nucleotide triphosphate hydrolases"/>
    <property type="match status" value="2"/>
</dbReference>
<keyword evidence="8" id="KW-0238">DNA-binding</keyword>
<keyword evidence="9" id="KW-0413">Isomerase</keyword>
<dbReference type="PROSITE" id="PS51194">
    <property type="entry name" value="HELICASE_CTER"/>
    <property type="match status" value="1"/>
</dbReference>
<dbReference type="GO" id="GO:0005524">
    <property type="term" value="F:ATP binding"/>
    <property type="evidence" value="ECO:0007669"/>
    <property type="project" value="UniProtKB-KW"/>
</dbReference>
<proteinExistence type="inferred from homology"/>
<feature type="region of interest" description="Disordered" evidence="13">
    <location>
        <begin position="1"/>
        <end position="23"/>
    </location>
</feature>
<dbReference type="GO" id="GO:0009378">
    <property type="term" value="F:four-way junction helicase activity"/>
    <property type="evidence" value="ECO:0007669"/>
    <property type="project" value="TreeGrafter"/>
</dbReference>
<evidence type="ECO:0000313" key="17">
    <source>
        <dbReference type="EMBL" id="PUU73704.1"/>
    </source>
</evidence>
<feature type="compositionally biased region" description="Low complexity" evidence="13">
    <location>
        <begin position="1394"/>
        <end position="1408"/>
    </location>
</feature>
<feature type="compositionally biased region" description="Polar residues" evidence="13">
    <location>
        <begin position="1636"/>
        <end position="1650"/>
    </location>
</feature>
<comment type="caution">
    <text evidence="17">The sequence shown here is derived from an EMBL/GenBank/DDBJ whole genome shotgun (WGS) entry which is preliminary data.</text>
</comment>
<dbReference type="CDD" id="cd18794">
    <property type="entry name" value="SF2_C_RecQ"/>
    <property type="match status" value="1"/>
</dbReference>
<feature type="compositionally biased region" description="Polar residues" evidence="13">
    <location>
        <begin position="703"/>
        <end position="715"/>
    </location>
</feature>
<dbReference type="GO" id="GO:0016787">
    <property type="term" value="F:hydrolase activity"/>
    <property type="evidence" value="ECO:0007669"/>
    <property type="project" value="UniProtKB-KW"/>
</dbReference>
<dbReference type="InterPro" id="IPR036388">
    <property type="entry name" value="WH-like_DNA-bd_sf"/>
</dbReference>
<feature type="region of interest" description="Disordered" evidence="13">
    <location>
        <begin position="43"/>
        <end position="98"/>
    </location>
</feature>
<dbReference type="GO" id="GO:0031573">
    <property type="term" value="P:mitotic intra-S DNA damage checkpoint signaling"/>
    <property type="evidence" value="ECO:0007669"/>
    <property type="project" value="UniProtKB-ARBA"/>
</dbReference>
<feature type="region of interest" description="Disordered" evidence="13">
    <location>
        <begin position="613"/>
        <end position="660"/>
    </location>
</feature>
<feature type="compositionally biased region" description="Low complexity" evidence="13">
    <location>
        <begin position="88"/>
        <end position="98"/>
    </location>
</feature>
<dbReference type="GO" id="GO:0005737">
    <property type="term" value="C:cytoplasm"/>
    <property type="evidence" value="ECO:0007669"/>
    <property type="project" value="TreeGrafter"/>
</dbReference>
<feature type="compositionally biased region" description="Polar residues" evidence="13">
    <location>
        <begin position="1409"/>
        <end position="1423"/>
    </location>
</feature>
<dbReference type="Pfam" id="PF09382">
    <property type="entry name" value="RQC"/>
    <property type="match status" value="1"/>
</dbReference>
<dbReference type="GO" id="GO:0043138">
    <property type="term" value="F:3'-5' DNA helicase activity"/>
    <property type="evidence" value="ECO:0007669"/>
    <property type="project" value="UniProtKB-EC"/>
</dbReference>
<keyword evidence="18" id="KW-1185">Reference proteome</keyword>
<evidence type="ECO:0000259" key="15">
    <source>
        <dbReference type="PROSITE" id="PS51192"/>
    </source>
</evidence>
<comment type="subcellular location">
    <subcellularLocation>
        <location evidence="2">Nucleus</location>
    </subcellularLocation>
</comment>
<feature type="region of interest" description="Disordered" evidence="13">
    <location>
        <begin position="1676"/>
        <end position="1718"/>
    </location>
</feature>
<dbReference type="SUPFAM" id="SSF46785">
    <property type="entry name" value="Winged helix' DNA-binding domain"/>
    <property type="match status" value="1"/>
</dbReference>
<comment type="similarity">
    <text evidence="3">Belongs to the helicase family. RecQ subfamily.</text>
</comment>
<dbReference type="CDD" id="cd17920">
    <property type="entry name" value="DEXHc_RecQ"/>
    <property type="match status" value="1"/>
</dbReference>
<dbReference type="Gene3D" id="1.10.10.10">
    <property type="entry name" value="Winged helix-like DNA-binding domain superfamily/Winged helix DNA-binding domain"/>
    <property type="match status" value="1"/>
</dbReference>
<dbReference type="PROSITE" id="PS00690">
    <property type="entry name" value="DEAH_ATP_HELICASE"/>
    <property type="match status" value="1"/>
</dbReference>
<dbReference type="Proteomes" id="UP000244722">
    <property type="component" value="Unassembled WGS sequence"/>
</dbReference>
<dbReference type="SMART" id="SM00490">
    <property type="entry name" value="HELICc"/>
    <property type="match status" value="1"/>
</dbReference>
<dbReference type="FunFam" id="3.40.50.300:FF:000340">
    <property type="entry name" value="Bloom syndrome, RecQ helicase"/>
    <property type="match status" value="1"/>
</dbReference>
<feature type="compositionally biased region" description="Polar residues" evidence="13">
    <location>
        <begin position="458"/>
        <end position="476"/>
    </location>
</feature>
<comment type="cofactor">
    <cofactor evidence="1">
        <name>Zn(2+)</name>
        <dbReference type="ChEBI" id="CHEBI:29105"/>
    </cofactor>
</comment>
<feature type="compositionally biased region" description="Basic and acidic residues" evidence="13">
    <location>
        <begin position="521"/>
        <end position="533"/>
    </location>
</feature>
<dbReference type="InterPro" id="IPR011545">
    <property type="entry name" value="DEAD/DEAH_box_helicase_dom"/>
</dbReference>
<feature type="compositionally biased region" description="Acidic residues" evidence="13">
    <location>
        <begin position="405"/>
        <end position="415"/>
    </location>
</feature>
<feature type="compositionally biased region" description="Basic and acidic residues" evidence="13">
    <location>
        <begin position="1"/>
        <end position="10"/>
    </location>
</feature>
<feature type="compositionally biased region" description="Basic residues" evidence="13">
    <location>
        <begin position="374"/>
        <end position="383"/>
    </location>
</feature>
<keyword evidence="6" id="KW-0347">Helicase</keyword>
<reference evidence="17 18" key="1">
    <citation type="submission" date="2017-04" db="EMBL/GenBank/DDBJ databases">
        <title>Draft genome sequence of Tuber borchii Vittad., a whitish edible truffle.</title>
        <authorList>
            <consortium name="DOE Joint Genome Institute"/>
            <person name="Murat C."/>
            <person name="Kuo A."/>
            <person name="Barry K.W."/>
            <person name="Clum A."/>
            <person name="Dockter R.B."/>
            <person name="Fauchery L."/>
            <person name="Iotti M."/>
            <person name="Kohler A."/>
            <person name="Labutti K."/>
            <person name="Lindquist E.A."/>
            <person name="Lipzen A."/>
            <person name="Ohm R.A."/>
            <person name="Wang M."/>
            <person name="Grigoriev I.V."/>
            <person name="Zambonelli A."/>
            <person name="Martin F.M."/>
        </authorList>
    </citation>
    <scope>NUCLEOTIDE SEQUENCE [LARGE SCALE GENOMIC DNA]</scope>
    <source>
        <strain evidence="17 18">Tbo3840</strain>
    </source>
</reference>
<dbReference type="InterPro" id="IPR001650">
    <property type="entry name" value="Helicase_C-like"/>
</dbReference>
<dbReference type="InterPro" id="IPR014001">
    <property type="entry name" value="Helicase_ATP-bd"/>
</dbReference>
<dbReference type="GO" id="GO:0031422">
    <property type="term" value="C:RecQ family helicase-topoisomerase III complex"/>
    <property type="evidence" value="ECO:0007669"/>
    <property type="project" value="UniProtKB-ARBA"/>
</dbReference>
<dbReference type="OrthoDB" id="10261556at2759"/>
<evidence type="ECO:0000313" key="18">
    <source>
        <dbReference type="Proteomes" id="UP000244722"/>
    </source>
</evidence>
<dbReference type="Pfam" id="PF00271">
    <property type="entry name" value="Helicase_C"/>
    <property type="match status" value="1"/>
</dbReference>
<evidence type="ECO:0000256" key="2">
    <source>
        <dbReference type="ARBA" id="ARBA00004123"/>
    </source>
</evidence>
<evidence type="ECO:0000256" key="12">
    <source>
        <dbReference type="ARBA" id="ARBA00034808"/>
    </source>
</evidence>
<dbReference type="PROSITE" id="PS50967">
    <property type="entry name" value="HRDC"/>
    <property type="match status" value="1"/>
</dbReference>
<dbReference type="PANTHER" id="PTHR13710:SF153">
    <property type="entry name" value="RECQ-LIKE DNA HELICASE BLM"/>
    <property type="match status" value="1"/>
</dbReference>
<feature type="compositionally biased region" description="Basic and acidic residues" evidence="13">
    <location>
        <begin position="267"/>
        <end position="279"/>
    </location>
</feature>
<evidence type="ECO:0000256" key="4">
    <source>
        <dbReference type="ARBA" id="ARBA00022741"/>
    </source>
</evidence>
<evidence type="ECO:0000256" key="9">
    <source>
        <dbReference type="ARBA" id="ARBA00023235"/>
    </source>
</evidence>